<protein>
    <submittedName>
        <fullName evidence="1">Uncharacterized protein</fullName>
    </submittedName>
</protein>
<accession>A0AAD5P5X9</accession>
<organism evidence="1 2">
    <name type="scientific">Acer negundo</name>
    <name type="common">Box elder</name>
    <dbReference type="NCBI Taxonomy" id="4023"/>
    <lineage>
        <taxon>Eukaryota</taxon>
        <taxon>Viridiplantae</taxon>
        <taxon>Streptophyta</taxon>
        <taxon>Embryophyta</taxon>
        <taxon>Tracheophyta</taxon>
        <taxon>Spermatophyta</taxon>
        <taxon>Magnoliopsida</taxon>
        <taxon>eudicotyledons</taxon>
        <taxon>Gunneridae</taxon>
        <taxon>Pentapetalae</taxon>
        <taxon>rosids</taxon>
        <taxon>malvids</taxon>
        <taxon>Sapindales</taxon>
        <taxon>Sapindaceae</taxon>
        <taxon>Hippocastanoideae</taxon>
        <taxon>Acereae</taxon>
        <taxon>Acer</taxon>
    </lineage>
</organism>
<evidence type="ECO:0000313" key="1">
    <source>
        <dbReference type="EMBL" id="KAI9201075.1"/>
    </source>
</evidence>
<proteinExistence type="predicted"/>
<keyword evidence="2" id="KW-1185">Reference proteome</keyword>
<name>A0AAD5P5X9_ACENE</name>
<dbReference type="AlphaFoldDB" id="A0AAD5P5X9"/>
<evidence type="ECO:0000313" key="2">
    <source>
        <dbReference type="Proteomes" id="UP001064489"/>
    </source>
</evidence>
<sequence length="86" mass="10110">MRMVGLALGSLIQCFEWERVGEDTVDMREGTGLTVPKAQPLQAKYHLLQLWSSFFRKYDLRARFILFWEVIVWKQGFSGPKRSTKE</sequence>
<reference evidence="1" key="2">
    <citation type="submission" date="2023-02" db="EMBL/GenBank/DDBJ databases">
        <authorList>
            <person name="Swenson N.G."/>
            <person name="Wegrzyn J.L."/>
            <person name="Mcevoy S.L."/>
        </authorList>
    </citation>
    <scope>NUCLEOTIDE SEQUENCE</scope>
    <source>
        <strain evidence="1">91603</strain>
        <tissue evidence="1">Leaf</tissue>
    </source>
</reference>
<dbReference type="Proteomes" id="UP001064489">
    <property type="component" value="Chromosome 9"/>
</dbReference>
<dbReference type="EMBL" id="JAJSOW010000001">
    <property type="protein sequence ID" value="KAI9201075.1"/>
    <property type="molecule type" value="Genomic_DNA"/>
</dbReference>
<reference evidence="1" key="1">
    <citation type="journal article" date="2022" name="Plant J.">
        <title>Strategies of tolerance reflected in two North American maple genomes.</title>
        <authorList>
            <person name="McEvoy S.L."/>
            <person name="Sezen U.U."/>
            <person name="Trouern-Trend A."/>
            <person name="McMahon S.M."/>
            <person name="Schaberg P.G."/>
            <person name="Yang J."/>
            <person name="Wegrzyn J.L."/>
            <person name="Swenson N.G."/>
        </authorList>
    </citation>
    <scope>NUCLEOTIDE SEQUENCE</scope>
    <source>
        <strain evidence="1">91603</strain>
    </source>
</reference>
<comment type="caution">
    <text evidence="1">The sequence shown here is derived from an EMBL/GenBank/DDBJ whole genome shotgun (WGS) entry which is preliminary data.</text>
</comment>
<gene>
    <name evidence="1" type="ORF">LWI28_017659</name>
</gene>